<dbReference type="InterPro" id="IPR028978">
    <property type="entry name" value="Chorismate_lyase_/UTRA_dom_sf"/>
</dbReference>
<dbReference type="Gene3D" id="1.10.10.10">
    <property type="entry name" value="Winged helix-like DNA-binding domain superfamily/Winged helix DNA-binding domain"/>
    <property type="match status" value="1"/>
</dbReference>
<reference evidence="6" key="1">
    <citation type="submission" date="2023-08" db="EMBL/GenBank/DDBJ databases">
        <title>Rhodospirillaceae gen. nov., a novel taxon isolated from the Yangtze River Yuezi River estuary sludge.</title>
        <authorList>
            <person name="Ruan L."/>
        </authorList>
    </citation>
    <scope>NUCLEOTIDE SEQUENCE [LARGE SCALE GENOMIC DNA]</scope>
    <source>
        <strain evidence="6">R-7</strain>
    </source>
</reference>
<gene>
    <name evidence="5" type="ORF">Q8A70_20335</name>
</gene>
<dbReference type="SMART" id="SM00345">
    <property type="entry name" value="HTH_GNTR"/>
    <property type="match status" value="1"/>
</dbReference>
<dbReference type="Gene3D" id="3.40.1410.10">
    <property type="entry name" value="Chorismate lyase-like"/>
    <property type="match status" value="1"/>
</dbReference>
<evidence type="ECO:0000256" key="1">
    <source>
        <dbReference type="ARBA" id="ARBA00023015"/>
    </source>
</evidence>
<dbReference type="Pfam" id="PF00392">
    <property type="entry name" value="GntR"/>
    <property type="match status" value="1"/>
</dbReference>
<feature type="domain" description="HTH gntR-type" evidence="4">
    <location>
        <begin position="16"/>
        <end position="84"/>
    </location>
</feature>
<dbReference type="InterPro" id="IPR000524">
    <property type="entry name" value="Tscrpt_reg_HTH_GntR"/>
</dbReference>
<dbReference type="CDD" id="cd07377">
    <property type="entry name" value="WHTH_GntR"/>
    <property type="match status" value="1"/>
</dbReference>
<accession>A0ABU0YSB5</accession>
<dbReference type="PROSITE" id="PS50949">
    <property type="entry name" value="HTH_GNTR"/>
    <property type="match status" value="1"/>
</dbReference>
<dbReference type="Proteomes" id="UP001230156">
    <property type="component" value="Unassembled WGS sequence"/>
</dbReference>
<evidence type="ECO:0000259" key="4">
    <source>
        <dbReference type="PROSITE" id="PS50949"/>
    </source>
</evidence>
<dbReference type="SUPFAM" id="SSF64288">
    <property type="entry name" value="Chorismate lyase-like"/>
    <property type="match status" value="1"/>
</dbReference>
<evidence type="ECO:0000256" key="3">
    <source>
        <dbReference type="ARBA" id="ARBA00023163"/>
    </source>
</evidence>
<dbReference type="SMART" id="SM00866">
    <property type="entry name" value="UTRA"/>
    <property type="match status" value="1"/>
</dbReference>
<comment type="caution">
    <text evidence="5">The sequence shown here is derived from an EMBL/GenBank/DDBJ whole genome shotgun (WGS) entry which is preliminary data.</text>
</comment>
<keyword evidence="6" id="KW-1185">Reference proteome</keyword>
<organism evidence="5 6">
    <name type="scientific">Dongia sedimenti</name>
    <dbReference type="NCBI Taxonomy" id="3064282"/>
    <lineage>
        <taxon>Bacteria</taxon>
        <taxon>Pseudomonadati</taxon>
        <taxon>Pseudomonadota</taxon>
        <taxon>Alphaproteobacteria</taxon>
        <taxon>Rhodospirillales</taxon>
        <taxon>Dongiaceae</taxon>
        <taxon>Dongia</taxon>
    </lineage>
</organism>
<dbReference type="SUPFAM" id="SSF46785">
    <property type="entry name" value="Winged helix' DNA-binding domain"/>
    <property type="match status" value="1"/>
</dbReference>
<name>A0ABU0YSB5_9PROT</name>
<dbReference type="InterPro" id="IPR050679">
    <property type="entry name" value="Bact_HTH_transcr_reg"/>
</dbReference>
<dbReference type="PRINTS" id="PR00035">
    <property type="entry name" value="HTHGNTR"/>
</dbReference>
<evidence type="ECO:0000313" key="6">
    <source>
        <dbReference type="Proteomes" id="UP001230156"/>
    </source>
</evidence>
<dbReference type="PANTHER" id="PTHR44846:SF1">
    <property type="entry name" value="MANNOSYL-D-GLYCERATE TRANSPORT_METABOLISM SYSTEM REPRESSOR MNGR-RELATED"/>
    <property type="match status" value="1"/>
</dbReference>
<dbReference type="EMBL" id="JAUYVI010000006">
    <property type="protein sequence ID" value="MDQ7250050.1"/>
    <property type="molecule type" value="Genomic_DNA"/>
</dbReference>
<evidence type="ECO:0000313" key="5">
    <source>
        <dbReference type="EMBL" id="MDQ7250050.1"/>
    </source>
</evidence>
<evidence type="ECO:0000256" key="2">
    <source>
        <dbReference type="ARBA" id="ARBA00023125"/>
    </source>
</evidence>
<dbReference type="PANTHER" id="PTHR44846">
    <property type="entry name" value="MANNOSYL-D-GLYCERATE TRANSPORT/METABOLISM SYSTEM REPRESSOR MNGR-RELATED"/>
    <property type="match status" value="1"/>
</dbReference>
<keyword evidence="2" id="KW-0238">DNA-binding</keyword>
<dbReference type="InterPro" id="IPR036390">
    <property type="entry name" value="WH_DNA-bd_sf"/>
</dbReference>
<dbReference type="Pfam" id="PF07702">
    <property type="entry name" value="UTRA"/>
    <property type="match status" value="1"/>
</dbReference>
<proteinExistence type="predicted"/>
<keyword evidence="3" id="KW-0804">Transcription</keyword>
<protein>
    <submittedName>
        <fullName evidence="5">GntR family transcriptional regulator</fullName>
    </submittedName>
</protein>
<dbReference type="RefSeq" id="WP_379958794.1">
    <property type="nucleotide sequence ID" value="NZ_JAUYVI010000006.1"/>
</dbReference>
<dbReference type="InterPro" id="IPR011663">
    <property type="entry name" value="UTRA"/>
</dbReference>
<dbReference type="InterPro" id="IPR036388">
    <property type="entry name" value="WH-like_DNA-bd_sf"/>
</dbReference>
<sequence length="244" mass="26932">MSLVTELRQRLNRQRGPLGLRLINALTSAIEDDMIAAGEALPPEREFAEELGVSRSTLRQCLEQLAEDGLIETRRGAGHFVARRILKPVTRLTGFTDDMVSRGIQPVSKILEKTIMPVPPDTAFRTALPLGTPVFVLVRLRLAGDEILAYERSIVPVTSVGEDYDGTGSLYGRMDKHGGRPKRILQSMRAVEAGPEIAEHLKVKPSTAVLMIRRIGYGAHGVAVEDAISWYRGDRYDYVAEING</sequence>
<keyword evidence="1" id="KW-0805">Transcription regulation</keyword>